<dbReference type="GO" id="GO:0016989">
    <property type="term" value="F:sigma factor antagonist activity"/>
    <property type="evidence" value="ECO:0007669"/>
    <property type="project" value="TreeGrafter"/>
</dbReference>
<dbReference type="InterPro" id="IPR032508">
    <property type="entry name" value="FecR_C"/>
</dbReference>
<proteinExistence type="predicted"/>
<dbReference type="RefSeq" id="WP_128767820.1">
    <property type="nucleotide sequence ID" value="NZ_RXOC01000002.1"/>
</dbReference>
<dbReference type="InterPro" id="IPR012373">
    <property type="entry name" value="Ferrdict_sens_TM"/>
</dbReference>
<keyword evidence="1" id="KW-0472">Membrane</keyword>
<evidence type="ECO:0000313" key="4">
    <source>
        <dbReference type="EMBL" id="RXF71574.1"/>
    </source>
</evidence>
<comment type="caution">
    <text evidence="4">The sequence shown here is derived from an EMBL/GenBank/DDBJ whole genome shotgun (WGS) entry which is preliminary data.</text>
</comment>
<dbReference type="InterPro" id="IPR006860">
    <property type="entry name" value="FecR"/>
</dbReference>
<dbReference type="EMBL" id="RXOC01000002">
    <property type="protein sequence ID" value="RXF71574.1"/>
    <property type="molecule type" value="Genomic_DNA"/>
</dbReference>
<dbReference type="PIRSF" id="PIRSF018266">
    <property type="entry name" value="FecR"/>
    <property type="match status" value="1"/>
</dbReference>
<dbReference type="Pfam" id="PF04773">
    <property type="entry name" value="FecR"/>
    <property type="match status" value="1"/>
</dbReference>
<dbReference type="PANTHER" id="PTHR30273:SF2">
    <property type="entry name" value="PROTEIN FECR"/>
    <property type="match status" value="1"/>
</dbReference>
<dbReference type="Gene3D" id="3.55.50.30">
    <property type="match status" value="1"/>
</dbReference>
<dbReference type="Proteomes" id="UP000290848">
    <property type="component" value="Unassembled WGS sequence"/>
</dbReference>
<dbReference type="PANTHER" id="PTHR30273">
    <property type="entry name" value="PERIPLASMIC SIGNAL SENSOR AND SIGMA FACTOR ACTIVATOR FECR-RELATED"/>
    <property type="match status" value="1"/>
</dbReference>
<organism evidence="4 5">
    <name type="scientific">Arcticibacter tournemirensis</name>
    <dbReference type="NCBI Taxonomy" id="699437"/>
    <lineage>
        <taxon>Bacteria</taxon>
        <taxon>Pseudomonadati</taxon>
        <taxon>Bacteroidota</taxon>
        <taxon>Sphingobacteriia</taxon>
        <taxon>Sphingobacteriales</taxon>
        <taxon>Sphingobacteriaceae</taxon>
        <taxon>Arcticibacter</taxon>
    </lineage>
</organism>
<feature type="domain" description="FecR protein" evidence="2">
    <location>
        <begin position="138"/>
        <end position="233"/>
    </location>
</feature>
<dbReference type="Gene3D" id="2.60.120.1440">
    <property type="match status" value="1"/>
</dbReference>
<accession>A0A4Q0MEB1</accession>
<dbReference type="Pfam" id="PF16344">
    <property type="entry name" value="FecR_C"/>
    <property type="match status" value="1"/>
</dbReference>
<evidence type="ECO:0000256" key="1">
    <source>
        <dbReference type="SAM" id="Phobius"/>
    </source>
</evidence>
<evidence type="ECO:0000313" key="5">
    <source>
        <dbReference type="Proteomes" id="UP000290848"/>
    </source>
</evidence>
<reference evidence="4 5" key="1">
    <citation type="submission" date="2018-12" db="EMBL/GenBank/DDBJ databases">
        <title>The Draft Genome Sequence of the Soil Bacterium Pedobacter tournemirensis R1.</title>
        <authorList>
            <person name="He J."/>
        </authorList>
    </citation>
    <scope>NUCLEOTIDE SEQUENCE [LARGE SCALE GENOMIC DNA]</scope>
    <source>
        <strain evidence="4 5">R1</strain>
    </source>
</reference>
<gene>
    <name evidence="4" type="ORF">EKH83_02485</name>
</gene>
<evidence type="ECO:0000259" key="2">
    <source>
        <dbReference type="Pfam" id="PF04773"/>
    </source>
</evidence>
<feature type="transmembrane region" description="Helical" evidence="1">
    <location>
        <begin position="108"/>
        <end position="124"/>
    </location>
</feature>
<evidence type="ECO:0000259" key="3">
    <source>
        <dbReference type="Pfam" id="PF16344"/>
    </source>
</evidence>
<protein>
    <submittedName>
        <fullName evidence="4">FecR family protein</fullName>
    </submittedName>
</protein>
<keyword evidence="1" id="KW-0812">Transmembrane</keyword>
<dbReference type="AlphaFoldDB" id="A0A4Q0MEB1"/>
<sequence>MDNKDRIWRLMARSLSGEASAEESSELSNYLHYEPELQQQYHMLKKLWDVNAELHSTSIQDTNEKTRVKSILKKAEEERTGIANEEEIGKDDKEDSIWRFLFGRSFKLLYAATITVVLVLYYYPRSDSKHIPERKQEVVAVKNGSRTKILLPDGSSVWLNGDSKLYYDAAFNGKVRKVRLVGEAFFDIVKNPNRPFIVYAGKINIKVLGTAFNVKCYEDDRDIETTLLRGSIEVTENRSGSTPRILLKPNQKLIVPIEPASVVLPKKEDFKILNLDKKLKEGEHIETSWIYNRIEFRGENFEELARKLERWYDIKIQFEDERVKNIKFNGSFEQETVEEAFNALQKVASFKYKVYGREVFIKSSE</sequence>
<feature type="domain" description="Protein FecR C-terminal" evidence="3">
    <location>
        <begin position="294"/>
        <end position="361"/>
    </location>
</feature>
<name>A0A4Q0MEB1_9SPHI</name>
<keyword evidence="1" id="KW-1133">Transmembrane helix</keyword>